<dbReference type="PANTHER" id="PTHR41747">
    <property type="entry name" value="CHROMOSOME UNDETERMINED SCAFFOLD_128, WHOLE GENOME SHOTGUN SEQUENCE"/>
    <property type="match status" value="1"/>
</dbReference>
<dbReference type="GeneID" id="23861221"/>
<dbReference type="RefSeq" id="XP_011773384.1">
    <property type="nucleotide sequence ID" value="XM_011775082.1"/>
</dbReference>
<feature type="region of interest" description="Disordered" evidence="1">
    <location>
        <begin position="272"/>
        <end position="308"/>
    </location>
</feature>
<evidence type="ECO:0000256" key="1">
    <source>
        <dbReference type="SAM" id="MobiDB-lite"/>
    </source>
</evidence>
<accession>C9ZNW9</accession>
<evidence type="ECO:0000313" key="2">
    <source>
        <dbReference type="EMBL" id="CBH11097.1"/>
    </source>
</evidence>
<name>C9ZNW9_TRYB9</name>
<reference evidence="3" key="1">
    <citation type="journal article" date="2010" name="PLoS Negl. Trop. Dis.">
        <title>The genome sequence of Trypanosoma brucei gambiense, causative agent of chronic human african trypanosomiasis.</title>
        <authorList>
            <person name="Jackson A.P."/>
            <person name="Sanders M."/>
            <person name="Berry A."/>
            <person name="McQuillan J."/>
            <person name="Aslett M.A."/>
            <person name="Quail M.A."/>
            <person name="Chukualim B."/>
            <person name="Capewell P."/>
            <person name="MacLeod A."/>
            <person name="Melville S.E."/>
            <person name="Gibson W."/>
            <person name="Barry J.D."/>
            <person name="Berriman M."/>
            <person name="Hertz-Fowler C."/>
        </authorList>
    </citation>
    <scope>NUCLEOTIDE SEQUENCE [LARGE SCALE GENOMIC DNA]</scope>
    <source>
        <strain evidence="3">MHOM/CI/86/DAL972</strain>
    </source>
</reference>
<dbReference type="EMBL" id="FN554968">
    <property type="protein sequence ID" value="CBH11097.1"/>
    <property type="molecule type" value="Genomic_DNA"/>
</dbReference>
<proteinExistence type="predicted"/>
<dbReference type="OrthoDB" id="250654at2759"/>
<feature type="region of interest" description="Disordered" evidence="1">
    <location>
        <begin position="147"/>
        <end position="213"/>
    </location>
</feature>
<dbReference type="AlphaFoldDB" id="C9ZNW9"/>
<sequence>MESYKDVILSQPPAMYQRLPQPSNVAVENYKGILLCACPVNIPNGASMELRGNNATAPTGPVFVPAGGSNTPLGLGPSAEERATMERNHRQRVENLKSQRANVCAVVSQHKRWLRSFAKQMRQMKEEEVVREVERARRVDQMRRKWAQKASEATAQEQQERGAALDADRGGQGGQQQQQQQQRLSEGAMGNVPSAPEAKEKKKVGKKKKKPKWALTEDEALEDEIAEADNLLEFAKNLDYDKFISDYEVAGALAIMRDRVEELTRENNWTKESVERAAKENADDEDEHECDYEGEAEKKGAYDAEARGQRRKELQQQLSSTAVARKAAPAQVAAHDKEWSNSTSIAGALRRAIMRDALQLAERILASSESMQRIHTKFSLARILQYCAVCGEDPREAMQKPSIGGKKGLEKEPQIVKLHPDATGLETETSDGQGGQRRVLLDLQRSKERTQGLPYLYRCPAI</sequence>
<evidence type="ECO:0000313" key="3">
    <source>
        <dbReference type="Proteomes" id="UP000002316"/>
    </source>
</evidence>
<feature type="compositionally biased region" description="Acidic residues" evidence="1">
    <location>
        <begin position="282"/>
        <end position="294"/>
    </location>
</feature>
<organism evidence="2 3">
    <name type="scientific">Trypanosoma brucei gambiense (strain MHOM/CI/86/DAL972)</name>
    <dbReference type="NCBI Taxonomy" id="679716"/>
    <lineage>
        <taxon>Eukaryota</taxon>
        <taxon>Discoba</taxon>
        <taxon>Euglenozoa</taxon>
        <taxon>Kinetoplastea</taxon>
        <taxon>Metakinetoplastina</taxon>
        <taxon>Trypanosomatida</taxon>
        <taxon>Trypanosomatidae</taxon>
        <taxon>Trypanosoma</taxon>
    </lineage>
</organism>
<dbReference type="PANTHER" id="PTHR41747:SF1">
    <property type="entry name" value="CHROMOSOME UNDETERMINED SCAFFOLD_128, WHOLE GENOME SHOTGUN SEQUENCE"/>
    <property type="match status" value="1"/>
</dbReference>
<feature type="compositionally biased region" description="Basic residues" evidence="1">
    <location>
        <begin position="201"/>
        <end position="212"/>
    </location>
</feature>
<feature type="compositionally biased region" description="Basic and acidic residues" evidence="1">
    <location>
        <begin position="295"/>
        <end position="308"/>
    </location>
</feature>
<dbReference type="KEGG" id="tbg:TbgDal_V2350"/>
<gene>
    <name evidence="2" type="ORF">TbgDal_V2350</name>
</gene>
<dbReference type="VEuPathDB" id="TriTrypDB:Tbg972.5.2350"/>
<feature type="compositionally biased region" description="Basic and acidic residues" evidence="1">
    <location>
        <begin position="272"/>
        <end position="281"/>
    </location>
</feature>
<dbReference type="Proteomes" id="UP000002316">
    <property type="component" value="Chromosome 5"/>
</dbReference>
<protein>
    <submittedName>
        <fullName evidence="2">Uncharacterized protein</fullName>
    </submittedName>
</protein>